<feature type="domain" description="DUF7619" evidence="2">
    <location>
        <begin position="641"/>
        <end position="773"/>
    </location>
</feature>
<dbReference type="PANTHER" id="PTHR42754">
    <property type="entry name" value="ENDOGLUCANASE"/>
    <property type="match status" value="1"/>
</dbReference>
<organism evidence="3 4">
    <name type="scientific">Lacibacter sediminis</name>
    <dbReference type="NCBI Taxonomy" id="2760713"/>
    <lineage>
        <taxon>Bacteria</taxon>
        <taxon>Pseudomonadati</taxon>
        <taxon>Bacteroidota</taxon>
        <taxon>Chitinophagia</taxon>
        <taxon>Chitinophagales</taxon>
        <taxon>Chitinophagaceae</taxon>
        <taxon>Lacibacter</taxon>
    </lineage>
</organism>
<dbReference type="KEGG" id="lacs:H4075_14485"/>
<dbReference type="Pfam" id="PF24595">
    <property type="entry name" value="DUF7619"/>
    <property type="match status" value="1"/>
</dbReference>
<reference evidence="4" key="1">
    <citation type="submission" date="2020-08" db="EMBL/GenBank/DDBJ databases">
        <title>Lacibacter sp. S13-6-6 genome sequencing.</title>
        <authorList>
            <person name="Jin L."/>
        </authorList>
    </citation>
    <scope>NUCLEOTIDE SEQUENCE [LARGE SCALE GENOMIC DNA]</scope>
    <source>
        <strain evidence="4">S13-6-6</strain>
    </source>
</reference>
<sequence length="875" mass="98065">MGENELLLVGRHAYVDVERLHQSTLFPAGAFGLINVIPVDRLGAVTLHKFDKNRKLQWKRKFGDDWYSHTVDVSEVIQTKDGGIVCLIVTPTIKFGFDQPVYSGDNIFFGDVYLCKYDTNGNLVWEKYFGGNRWDFAYTLNEDRYGNILIAGHTWSASDNFAGIRLSVDTSAAAYKMHGVLITPDSVTNVDTVLRKQLYEQYRAMNDAFIAKFSASGQLIKAKCFGGSGSDKLVHLKDHPTYGYVAIGFSDSKDMDLPATGAKGGLWMLHLDTGLNIVQNKLLDSGFVGKSIFFEKDNRLFLTDSVKFRELNYNGMVIREHNSGAVLFNYFGYFDKSGFIYQPQGNAGIALYDSTLQPKGVMKIPGWIYGYHAVQGNNRSDLFLIGNKGKFEYYTGTTDPDWNVYSKAVMSFADQFNFIKGKVYVDNNKNNLFDVGEPFLNGIKIEAQKQNNLFTVTTDTEGRFNLPLDTGSYNIKVTSPLPYYNIVPTAANVQFTTFGESDSADFALQPIPNKKDLSINLLPLNIARPGFPVQYQLICTNQGTETISNAQVKFLKNPRVNFVSSSPVVNTTVGDTLIWNITSLSPFDTSYINLNLRIAAPPAVNNTDTLLFKSFAYPIIADETPEDNQFNLVQQVQGSYDPNDKTETHGGIITPEQLAGNDYLTYLIRFQNTGTDTAFNVMIRDTLTNKLDWGSFEMLSSSHPYQLYMIKPHILEWSFPNILLVDSNKNEPASHGFIAYRIKPKSNLSVGDTVLNRAHIYFDYNLPVITNDELTVLRNTVITSVVDLNRPDNQLFLYPNPSNGLITIAKKERMAGDAIIYITDMDGRLVHQTDLGRIAVDQFSQSIDISDLSRGVYVVKLQVGKTSFTTKFILQ</sequence>
<gene>
    <name evidence="3" type="ORF">H4075_14485</name>
</gene>
<feature type="domain" description="Secretion system C-terminal sorting" evidence="1">
    <location>
        <begin position="797"/>
        <end position="873"/>
    </location>
</feature>
<dbReference type="EMBL" id="CP060007">
    <property type="protein sequence ID" value="QNA43282.1"/>
    <property type="molecule type" value="Genomic_DNA"/>
</dbReference>
<dbReference type="Pfam" id="PF18962">
    <property type="entry name" value="Por_Secre_tail"/>
    <property type="match status" value="1"/>
</dbReference>
<evidence type="ECO:0000259" key="1">
    <source>
        <dbReference type="Pfam" id="PF18962"/>
    </source>
</evidence>
<evidence type="ECO:0000259" key="2">
    <source>
        <dbReference type="Pfam" id="PF24595"/>
    </source>
</evidence>
<evidence type="ECO:0000313" key="4">
    <source>
        <dbReference type="Proteomes" id="UP000515344"/>
    </source>
</evidence>
<name>A0A7G5XCS9_9BACT</name>
<dbReference type="InterPro" id="IPR013783">
    <property type="entry name" value="Ig-like_fold"/>
</dbReference>
<dbReference type="InterPro" id="IPR026444">
    <property type="entry name" value="Secre_tail"/>
</dbReference>
<dbReference type="PANTHER" id="PTHR42754:SF1">
    <property type="entry name" value="LIPOPROTEIN"/>
    <property type="match status" value="1"/>
</dbReference>
<dbReference type="RefSeq" id="WP_182801547.1">
    <property type="nucleotide sequence ID" value="NZ_CP060007.1"/>
</dbReference>
<protein>
    <submittedName>
        <fullName evidence="3">T9SS type A sorting domain-containing protein</fullName>
    </submittedName>
</protein>
<dbReference type="Gene3D" id="2.60.40.10">
    <property type="entry name" value="Immunoglobulins"/>
    <property type="match status" value="1"/>
</dbReference>
<dbReference type="NCBIfam" id="TIGR04183">
    <property type="entry name" value="Por_Secre_tail"/>
    <property type="match status" value="1"/>
</dbReference>
<dbReference type="AlphaFoldDB" id="A0A7G5XCS9"/>
<proteinExistence type="predicted"/>
<keyword evidence="4" id="KW-1185">Reference proteome</keyword>
<dbReference type="NCBIfam" id="TIGR01451">
    <property type="entry name" value="B_ant_repeat"/>
    <property type="match status" value="1"/>
</dbReference>
<accession>A0A7G5XCS9</accession>
<dbReference type="SUPFAM" id="SSF117074">
    <property type="entry name" value="Hypothetical protein PA1324"/>
    <property type="match status" value="1"/>
</dbReference>
<dbReference type="InterPro" id="IPR047589">
    <property type="entry name" value="DUF11_rpt"/>
</dbReference>
<dbReference type="Proteomes" id="UP000515344">
    <property type="component" value="Chromosome"/>
</dbReference>
<evidence type="ECO:0000313" key="3">
    <source>
        <dbReference type="EMBL" id="QNA43282.1"/>
    </source>
</evidence>
<dbReference type="InterPro" id="IPR055353">
    <property type="entry name" value="DUF7619"/>
</dbReference>